<protein>
    <submittedName>
        <fullName evidence="2">Uncharacterized protein</fullName>
    </submittedName>
</protein>
<organism evidence="2 3">
    <name type="scientific">Microthlaspi erraticum</name>
    <dbReference type="NCBI Taxonomy" id="1685480"/>
    <lineage>
        <taxon>Eukaryota</taxon>
        <taxon>Viridiplantae</taxon>
        <taxon>Streptophyta</taxon>
        <taxon>Embryophyta</taxon>
        <taxon>Tracheophyta</taxon>
        <taxon>Spermatophyta</taxon>
        <taxon>Magnoliopsida</taxon>
        <taxon>eudicotyledons</taxon>
        <taxon>Gunneridae</taxon>
        <taxon>Pentapetalae</taxon>
        <taxon>rosids</taxon>
        <taxon>malvids</taxon>
        <taxon>Brassicales</taxon>
        <taxon>Brassicaceae</taxon>
        <taxon>Coluteocarpeae</taxon>
        <taxon>Microthlaspi</taxon>
    </lineage>
</organism>
<feature type="compositionally biased region" description="Basic and acidic residues" evidence="1">
    <location>
        <begin position="75"/>
        <end position="85"/>
    </location>
</feature>
<gene>
    <name evidence="2" type="ORF">MERR_LOCUS17845</name>
</gene>
<feature type="region of interest" description="Disordered" evidence="1">
    <location>
        <begin position="1"/>
        <end position="30"/>
    </location>
</feature>
<evidence type="ECO:0000313" key="2">
    <source>
        <dbReference type="EMBL" id="CAA7030610.1"/>
    </source>
</evidence>
<dbReference type="EMBL" id="CACVBM020001096">
    <property type="protein sequence ID" value="CAA7030610.1"/>
    <property type="molecule type" value="Genomic_DNA"/>
</dbReference>
<reference evidence="2" key="1">
    <citation type="submission" date="2020-01" db="EMBL/GenBank/DDBJ databases">
        <authorList>
            <person name="Mishra B."/>
        </authorList>
    </citation>
    <scope>NUCLEOTIDE SEQUENCE [LARGE SCALE GENOMIC DNA]</scope>
</reference>
<accession>A0A6D2IQB1</accession>
<dbReference type="AlphaFoldDB" id="A0A6D2IQB1"/>
<dbReference type="Proteomes" id="UP000467841">
    <property type="component" value="Unassembled WGS sequence"/>
</dbReference>
<feature type="region of interest" description="Disordered" evidence="1">
    <location>
        <begin position="48"/>
        <end position="110"/>
    </location>
</feature>
<comment type="caution">
    <text evidence="2">The sequence shown here is derived from an EMBL/GenBank/DDBJ whole genome shotgun (WGS) entry which is preliminary data.</text>
</comment>
<name>A0A6D2IQB1_9BRAS</name>
<evidence type="ECO:0000313" key="3">
    <source>
        <dbReference type="Proteomes" id="UP000467841"/>
    </source>
</evidence>
<evidence type="ECO:0000256" key="1">
    <source>
        <dbReference type="SAM" id="MobiDB-lite"/>
    </source>
</evidence>
<feature type="compositionally biased region" description="Polar residues" evidence="1">
    <location>
        <begin position="14"/>
        <end position="30"/>
    </location>
</feature>
<sequence length="110" mass="12190">MIHNSIPDQASYEFPSSPSQYLSDSVSHPDSLASPQYNRIIYCTSLASPRIEEDESTKTAKFADAAGSKTTPHSLRSDTKHRESPQEISPLHNRSLDDKTEEEESGCACF</sequence>
<keyword evidence="3" id="KW-1185">Reference proteome</keyword>
<feature type="compositionally biased region" description="Acidic residues" evidence="1">
    <location>
        <begin position="99"/>
        <end position="110"/>
    </location>
</feature>
<proteinExistence type="predicted"/>